<protein>
    <submittedName>
        <fullName evidence="1">Uncharacterized protein</fullName>
    </submittedName>
</protein>
<comment type="caution">
    <text evidence="1">The sequence shown here is derived from an EMBL/GenBank/DDBJ whole genome shotgun (WGS) entry which is preliminary data.</text>
</comment>
<gene>
    <name evidence="1" type="ORF">L195_g026691</name>
</gene>
<name>A0A2K3NK03_TRIPR</name>
<reference evidence="1 2" key="2">
    <citation type="journal article" date="2017" name="Front. Plant Sci.">
        <title>Gene Classification and Mining of Molecular Markers Useful in Red Clover (Trifolium pratense) Breeding.</title>
        <authorList>
            <person name="Istvanek J."/>
            <person name="Dluhosova J."/>
            <person name="Dluhos P."/>
            <person name="Patkova L."/>
            <person name="Nedelnik J."/>
            <person name="Repkova J."/>
        </authorList>
    </citation>
    <scope>NUCLEOTIDE SEQUENCE [LARGE SCALE GENOMIC DNA]</scope>
    <source>
        <strain evidence="2">cv. Tatra</strain>
        <tissue evidence="1">Young leaves</tissue>
    </source>
</reference>
<dbReference type="Proteomes" id="UP000236291">
    <property type="component" value="Unassembled WGS sequence"/>
</dbReference>
<evidence type="ECO:0000313" key="2">
    <source>
        <dbReference type="Proteomes" id="UP000236291"/>
    </source>
</evidence>
<organism evidence="1 2">
    <name type="scientific">Trifolium pratense</name>
    <name type="common">Red clover</name>
    <dbReference type="NCBI Taxonomy" id="57577"/>
    <lineage>
        <taxon>Eukaryota</taxon>
        <taxon>Viridiplantae</taxon>
        <taxon>Streptophyta</taxon>
        <taxon>Embryophyta</taxon>
        <taxon>Tracheophyta</taxon>
        <taxon>Spermatophyta</taxon>
        <taxon>Magnoliopsida</taxon>
        <taxon>eudicotyledons</taxon>
        <taxon>Gunneridae</taxon>
        <taxon>Pentapetalae</taxon>
        <taxon>rosids</taxon>
        <taxon>fabids</taxon>
        <taxon>Fabales</taxon>
        <taxon>Fabaceae</taxon>
        <taxon>Papilionoideae</taxon>
        <taxon>50 kb inversion clade</taxon>
        <taxon>NPAAA clade</taxon>
        <taxon>Hologalegina</taxon>
        <taxon>IRL clade</taxon>
        <taxon>Trifolieae</taxon>
        <taxon>Trifolium</taxon>
    </lineage>
</organism>
<sequence length="153" mass="17209">MSVEGQLLSAQSSLYWNMLYNWILDCHECKRYWHCHKSHTRWVGIPLKIVGRHSGVGSTPSSLVPRLRHLVIYTVVPNIVAIELSFFRGFKVGPDVVVSPADDTLFSWGAFNNNGYVLGRASSSSVRGCRTNTIRASLQRSDTLAYRNGRNPE</sequence>
<accession>A0A2K3NK03</accession>
<dbReference type="EMBL" id="ASHM01022536">
    <property type="protein sequence ID" value="PNY03364.1"/>
    <property type="molecule type" value="Genomic_DNA"/>
</dbReference>
<evidence type="ECO:0000313" key="1">
    <source>
        <dbReference type="EMBL" id="PNY03364.1"/>
    </source>
</evidence>
<dbReference type="AlphaFoldDB" id="A0A2K3NK03"/>
<reference evidence="1 2" key="1">
    <citation type="journal article" date="2014" name="Am. J. Bot.">
        <title>Genome assembly and annotation for red clover (Trifolium pratense; Fabaceae).</title>
        <authorList>
            <person name="Istvanek J."/>
            <person name="Jaros M."/>
            <person name="Krenek A."/>
            <person name="Repkova J."/>
        </authorList>
    </citation>
    <scope>NUCLEOTIDE SEQUENCE [LARGE SCALE GENOMIC DNA]</scope>
    <source>
        <strain evidence="2">cv. Tatra</strain>
        <tissue evidence="1">Young leaves</tissue>
    </source>
</reference>
<proteinExistence type="predicted"/>